<dbReference type="Proteomes" id="UP001631957">
    <property type="component" value="Unassembled WGS sequence"/>
</dbReference>
<evidence type="ECO:0000313" key="2">
    <source>
        <dbReference type="Proteomes" id="UP001631957"/>
    </source>
</evidence>
<evidence type="ECO:0000313" key="1">
    <source>
        <dbReference type="EMBL" id="MFM9613919.1"/>
    </source>
</evidence>
<dbReference type="EMBL" id="JBJVNI010000023">
    <property type="protein sequence ID" value="MFM9613919.1"/>
    <property type="molecule type" value="Genomic_DNA"/>
</dbReference>
<reference evidence="1 2" key="1">
    <citation type="submission" date="2024-12" db="EMBL/GenBank/DDBJ databases">
        <title>Forecasting of Potato common scab and diversities of Pathogenic streptomyces spp. in china.</title>
        <authorList>
            <person name="Handique U."/>
            <person name="Wu J."/>
        </authorList>
    </citation>
    <scope>NUCLEOTIDE SEQUENCE [LARGE SCALE GENOMIC DNA]</scope>
    <source>
        <strain evidence="1 2">ZRIMU1530</strain>
    </source>
</reference>
<name>A0ABW9I0M8_9ACTN</name>
<accession>A0ABW9I0M8</accession>
<organism evidence="1 2">
    <name type="scientific">Streptomyces niveiscabiei</name>
    <dbReference type="NCBI Taxonomy" id="164115"/>
    <lineage>
        <taxon>Bacteria</taxon>
        <taxon>Bacillati</taxon>
        <taxon>Actinomycetota</taxon>
        <taxon>Actinomycetes</taxon>
        <taxon>Kitasatosporales</taxon>
        <taxon>Streptomycetaceae</taxon>
        <taxon>Streptomyces</taxon>
    </lineage>
</organism>
<keyword evidence="2" id="KW-1185">Reference proteome</keyword>
<evidence type="ECO:0008006" key="3">
    <source>
        <dbReference type="Google" id="ProtNLM"/>
    </source>
</evidence>
<protein>
    <recommendedName>
        <fullName evidence="3">Minor tail protein</fullName>
    </recommendedName>
</protein>
<proteinExistence type="predicted"/>
<dbReference type="RefSeq" id="WP_409122792.1">
    <property type="nucleotide sequence ID" value="NZ_JBJVNI010000023.1"/>
</dbReference>
<sequence>MTVRAAWLLPGGASPGQTREDTRLAPVGTYTPASELTTRPGVIPGGSPFAATAAGVMTLQIGTGRAMVQGTAAQGAYPVAVTSPETLTFPDGHAQFARIDSVVLRVYDGLYDASGQTLAAVEILGGEPTATPTPPALPAGSLRLWDVTVPAGTSAGTSGITWGSALADRRQYTTAIGGITPRSAGTSYSGAYDGQYRDTGTGLERWSASAAAWQSYPAPPAGWLPYTATLTNTTLGNGNLLTRYRRYGTHVEAAFRLAWGSTTTGAMPRISMPVTPASLGGMRWTGNLTIHRGSGNFRAGTTWLYDDTSILGTGLLGTASSQPEILTAFAAAGVTMAAGGWIIGNVSYEAAG</sequence>
<comment type="caution">
    <text evidence="1">The sequence shown here is derived from an EMBL/GenBank/DDBJ whole genome shotgun (WGS) entry which is preliminary data.</text>
</comment>
<gene>
    <name evidence="1" type="ORF">ACKI18_35190</name>
</gene>